<accession>A0AAT9GC12</accession>
<evidence type="ECO:0000256" key="1">
    <source>
        <dbReference type="SAM" id="Coils"/>
    </source>
</evidence>
<dbReference type="EMBL" id="AP029172">
    <property type="protein sequence ID" value="BFD47378.1"/>
    <property type="molecule type" value="Genomic_DNA"/>
</dbReference>
<proteinExistence type="predicted"/>
<evidence type="ECO:0000256" key="2">
    <source>
        <dbReference type="SAM" id="MobiDB-lite"/>
    </source>
</evidence>
<keyword evidence="1" id="KW-0175">Coiled coil</keyword>
<dbReference type="AlphaFoldDB" id="A0AAT9GC12"/>
<organism evidence="3">
    <name type="scientific">Wolbachia endosymbiont of Sergentomyia squamirostris</name>
    <dbReference type="NCBI Taxonomy" id="3113640"/>
    <lineage>
        <taxon>Bacteria</taxon>
        <taxon>Pseudomonadati</taxon>
        <taxon>Pseudomonadota</taxon>
        <taxon>Alphaproteobacteria</taxon>
        <taxon>Rickettsiales</taxon>
        <taxon>Anaplasmataceae</taxon>
        <taxon>Wolbachieae</taxon>
        <taxon>Wolbachia</taxon>
    </lineage>
</organism>
<name>A0AAT9GC12_9RICK</name>
<evidence type="ECO:0008006" key="4">
    <source>
        <dbReference type="Google" id="ProtNLM"/>
    </source>
</evidence>
<reference evidence="3" key="1">
    <citation type="submission" date="2024-01" db="EMBL/GenBank/DDBJ databases">
        <title>Sequencing the genomes of a sandfly, Sergentomyia squamirostris, and its two endosymbionts.</title>
        <authorList>
            <person name="Itokawa K."/>
            <person name="Sanjoba C."/>
        </authorList>
    </citation>
    <scope>NUCLEOTIDE SEQUENCE</scope>
    <source>
        <strain evidence="3">WSSQ</strain>
    </source>
</reference>
<feature type="region of interest" description="Disordered" evidence="2">
    <location>
        <begin position="15"/>
        <end position="34"/>
    </location>
</feature>
<sequence length="197" mass="22965">MKDVLKNPEMIKKEYQRRVLENKNDESSEKKFAKRENQIKEGIEKLMEDYYSQENAGEKGYISEEEFKQTMRKMKERLQGIEEEKKKVVDQKAVEKGISLIINSIKNFYSSVKSNLEQLDWQTKRGIIKALIGQINIGCDQVEVGFQIEEPAQDGGIFNLYHCTTHHNKGVGKMCQASFFVSINLDFSVMRWNDNVR</sequence>
<gene>
    <name evidence="3" type="ORF">DMENIID0003_04520</name>
</gene>
<evidence type="ECO:0000313" key="3">
    <source>
        <dbReference type="EMBL" id="BFD47378.1"/>
    </source>
</evidence>
<feature type="coiled-coil region" evidence="1">
    <location>
        <begin position="64"/>
        <end position="91"/>
    </location>
</feature>
<protein>
    <recommendedName>
        <fullName evidence="4">EF-hand domain-containing protein</fullName>
    </recommendedName>
</protein>